<dbReference type="InterPro" id="IPR036390">
    <property type="entry name" value="WH_DNA-bd_sf"/>
</dbReference>
<protein>
    <submittedName>
        <fullName evidence="5">DNA-binding HxlR family transcriptional regulator</fullName>
    </submittedName>
</protein>
<accession>A0A2T0MI81</accession>
<dbReference type="InterPro" id="IPR036388">
    <property type="entry name" value="WH-like_DNA-bd_sf"/>
</dbReference>
<proteinExistence type="predicted"/>
<comment type="caution">
    <text evidence="5">The sequence shown here is derived from an EMBL/GenBank/DDBJ whole genome shotgun (WGS) entry which is preliminary data.</text>
</comment>
<dbReference type="PROSITE" id="PS51118">
    <property type="entry name" value="HTH_HXLR"/>
    <property type="match status" value="1"/>
</dbReference>
<feature type="domain" description="HTH hxlR-type" evidence="4">
    <location>
        <begin position="22"/>
        <end position="121"/>
    </location>
</feature>
<dbReference type="PANTHER" id="PTHR33204">
    <property type="entry name" value="TRANSCRIPTIONAL REGULATOR, MARR FAMILY"/>
    <property type="match status" value="1"/>
</dbReference>
<dbReference type="GO" id="GO:0003677">
    <property type="term" value="F:DNA binding"/>
    <property type="evidence" value="ECO:0007669"/>
    <property type="project" value="UniProtKB-KW"/>
</dbReference>
<name>A0A2T0MI81_9FLAO</name>
<evidence type="ECO:0000259" key="4">
    <source>
        <dbReference type="PROSITE" id="PS51118"/>
    </source>
</evidence>
<dbReference type="RefSeq" id="WP_106144123.1">
    <property type="nucleotide sequence ID" value="NZ_PVYX01000001.1"/>
</dbReference>
<keyword evidence="6" id="KW-1185">Reference proteome</keyword>
<dbReference type="EMBL" id="PVYX01000001">
    <property type="protein sequence ID" value="PRX57216.1"/>
    <property type="molecule type" value="Genomic_DNA"/>
</dbReference>
<sequence length="137" mass="16074">MLKKNIQKYFMDTQPYLKRGYCPTKDVLASITDKWSMHCILNLGYYEKMRFGELKRNIDGISPRMLSVTLKRLEAFEIVNREEFPEIPPRVEYSLSVYGEGLASKLVQLSSWVLKRMEEKNLLINISAVENYNSKNQ</sequence>
<gene>
    <name evidence="5" type="ORF">CLV81_1219</name>
</gene>
<evidence type="ECO:0000313" key="6">
    <source>
        <dbReference type="Proteomes" id="UP000237640"/>
    </source>
</evidence>
<dbReference type="SUPFAM" id="SSF46785">
    <property type="entry name" value="Winged helix' DNA-binding domain"/>
    <property type="match status" value="1"/>
</dbReference>
<evidence type="ECO:0000313" key="5">
    <source>
        <dbReference type="EMBL" id="PRX57216.1"/>
    </source>
</evidence>
<evidence type="ECO:0000256" key="2">
    <source>
        <dbReference type="ARBA" id="ARBA00023125"/>
    </source>
</evidence>
<evidence type="ECO:0000256" key="1">
    <source>
        <dbReference type="ARBA" id="ARBA00023015"/>
    </source>
</evidence>
<dbReference type="Gene3D" id="1.10.10.10">
    <property type="entry name" value="Winged helix-like DNA-binding domain superfamily/Winged helix DNA-binding domain"/>
    <property type="match status" value="1"/>
</dbReference>
<dbReference type="PANTHER" id="PTHR33204:SF39">
    <property type="entry name" value="TRANSCRIPTIONAL REGULATORY PROTEIN"/>
    <property type="match status" value="1"/>
</dbReference>
<evidence type="ECO:0000256" key="3">
    <source>
        <dbReference type="ARBA" id="ARBA00023163"/>
    </source>
</evidence>
<keyword evidence="3" id="KW-0804">Transcription</keyword>
<organism evidence="5 6">
    <name type="scientific">Flagellimonas meridianipacifica</name>
    <dbReference type="NCBI Taxonomy" id="1080225"/>
    <lineage>
        <taxon>Bacteria</taxon>
        <taxon>Pseudomonadati</taxon>
        <taxon>Bacteroidota</taxon>
        <taxon>Flavobacteriia</taxon>
        <taxon>Flavobacteriales</taxon>
        <taxon>Flavobacteriaceae</taxon>
        <taxon>Flagellimonas</taxon>
    </lineage>
</organism>
<dbReference type="Pfam" id="PF01638">
    <property type="entry name" value="HxlR"/>
    <property type="match status" value="1"/>
</dbReference>
<reference evidence="5 6" key="1">
    <citation type="submission" date="2018-03" db="EMBL/GenBank/DDBJ databases">
        <title>Genomic Encyclopedia of Archaeal and Bacterial Type Strains, Phase II (KMG-II): from individual species to whole genera.</title>
        <authorList>
            <person name="Goeker M."/>
        </authorList>
    </citation>
    <scope>NUCLEOTIDE SEQUENCE [LARGE SCALE GENOMIC DNA]</scope>
    <source>
        <strain evidence="5 6">DSM 25027</strain>
    </source>
</reference>
<keyword evidence="2 5" id="KW-0238">DNA-binding</keyword>
<keyword evidence="1" id="KW-0805">Transcription regulation</keyword>
<dbReference type="Proteomes" id="UP000237640">
    <property type="component" value="Unassembled WGS sequence"/>
</dbReference>
<dbReference type="OrthoDB" id="9797599at2"/>
<dbReference type="InterPro" id="IPR002577">
    <property type="entry name" value="HTH_HxlR"/>
</dbReference>
<dbReference type="AlphaFoldDB" id="A0A2T0MI81"/>